<organism evidence="1">
    <name type="scientific">candidate division WOR-3 bacterium</name>
    <dbReference type="NCBI Taxonomy" id="2052148"/>
    <lineage>
        <taxon>Bacteria</taxon>
        <taxon>Bacteria division WOR-3</taxon>
    </lineage>
</organism>
<name>A0A7V0Z7J6_UNCW3</name>
<evidence type="ECO:0000313" key="1">
    <source>
        <dbReference type="EMBL" id="HDY60035.1"/>
    </source>
</evidence>
<reference evidence="1" key="1">
    <citation type="journal article" date="2020" name="mSystems">
        <title>Genome- and Community-Level Interaction Insights into Carbon Utilization and Element Cycling Functions of Hydrothermarchaeota in Hydrothermal Sediment.</title>
        <authorList>
            <person name="Zhou Z."/>
            <person name="Liu Y."/>
            <person name="Xu W."/>
            <person name="Pan J."/>
            <person name="Luo Z.H."/>
            <person name="Li M."/>
        </authorList>
    </citation>
    <scope>NUCLEOTIDE SEQUENCE [LARGE SCALE GENOMIC DNA]</scope>
    <source>
        <strain evidence="1">SpSt-258</strain>
    </source>
</reference>
<dbReference type="EMBL" id="DSKY01000022">
    <property type="protein sequence ID" value="HDY60035.1"/>
    <property type="molecule type" value="Genomic_DNA"/>
</dbReference>
<accession>A0A7V0Z7J6</accession>
<dbReference type="AlphaFoldDB" id="A0A7V0Z7J6"/>
<proteinExistence type="predicted"/>
<protein>
    <submittedName>
        <fullName evidence="1">Uncharacterized protein</fullName>
    </submittedName>
</protein>
<gene>
    <name evidence="1" type="ORF">ENP86_10915</name>
</gene>
<sequence length="152" mass="17826">MVINIPEAVYTMKAKRSIIKSNEEIYKQAPRRLKKEILNDLQKTLHLHRKYLITLLNNTGKVYYTPSGIKLVGDPTVTYLQNRGQKKKYTQEIVPYLKAIWILSHYRSSIHLKAFIENNHQWLLGEIKKSDLEGFAKEERMDLALLVDFLLV</sequence>
<comment type="caution">
    <text evidence="1">The sequence shown here is derived from an EMBL/GenBank/DDBJ whole genome shotgun (WGS) entry which is preliminary data.</text>
</comment>